<evidence type="ECO:0000313" key="1">
    <source>
        <dbReference type="EMBL" id="RPA81473.1"/>
    </source>
</evidence>
<dbReference type="EMBL" id="ML119679">
    <property type="protein sequence ID" value="RPA81473.1"/>
    <property type="molecule type" value="Genomic_DNA"/>
</dbReference>
<proteinExistence type="predicted"/>
<organism evidence="1 2">
    <name type="scientific">Ascobolus immersus RN42</name>
    <dbReference type="NCBI Taxonomy" id="1160509"/>
    <lineage>
        <taxon>Eukaryota</taxon>
        <taxon>Fungi</taxon>
        <taxon>Dikarya</taxon>
        <taxon>Ascomycota</taxon>
        <taxon>Pezizomycotina</taxon>
        <taxon>Pezizomycetes</taxon>
        <taxon>Pezizales</taxon>
        <taxon>Ascobolaceae</taxon>
        <taxon>Ascobolus</taxon>
    </lineage>
</organism>
<accession>A0A3N4I5W3</accession>
<dbReference type="Proteomes" id="UP000275078">
    <property type="component" value="Unassembled WGS sequence"/>
</dbReference>
<name>A0A3N4I5W3_ASCIM</name>
<gene>
    <name evidence="1" type="ORF">BJ508DRAFT_326368</name>
</gene>
<reference evidence="1 2" key="1">
    <citation type="journal article" date="2018" name="Nat. Ecol. Evol.">
        <title>Pezizomycetes genomes reveal the molecular basis of ectomycorrhizal truffle lifestyle.</title>
        <authorList>
            <person name="Murat C."/>
            <person name="Payen T."/>
            <person name="Noel B."/>
            <person name="Kuo A."/>
            <person name="Morin E."/>
            <person name="Chen J."/>
            <person name="Kohler A."/>
            <person name="Krizsan K."/>
            <person name="Balestrini R."/>
            <person name="Da Silva C."/>
            <person name="Montanini B."/>
            <person name="Hainaut M."/>
            <person name="Levati E."/>
            <person name="Barry K.W."/>
            <person name="Belfiori B."/>
            <person name="Cichocki N."/>
            <person name="Clum A."/>
            <person name="Dockter R.B."/>
            <person name="Fauchery L."/>
            <person name="Guy J."/>
            <person name="Iotti M."/>
            <person name="Le Tacon F."/>
            <person name="Lindquist E.A."/>
            <person name="Lipzen A."/>
            <person name="Malagnac F."/>
            <person name="Mello A."/>
            <person name="Molinier V."/>
            <person name="Miyauchi S."/>
            <person name="Poulain J."/>
            <person name="Riccioni C."/>
            <person name="Rubini A."/>
            <person name="Sitrit Y."/>
            <person name="Splivallo R."/>
            <person name="Traeger S."/>
            <person name="Wang M."/>
            <person name="Zifcakova L."/>
            <person name="Wipf D."/>
            <person name="Zambonelli A."/>
            <person name="Paolocci F."/>
            <person name="Nowrousian M."/>
            <person name="Ottonello S."/>
            <person name="Baldrian P."/>
            <person name="Spatafora J.W."/>
            <person name="Henrissat B."/>
            <person name="Nagy L.G."/>
            <person name="Aury J.M."/>
            <person name="Wincker P."/>
            <person name="Grigoriev I.V."/>
            <person name="Bonfante P."/>
            <person name="Martin F.M."/>
        </authorList>
    </citation>
    <scope>NUCLEOTIDE SEQUENCE [LARGE SCALE GENOMIC DNA]</scope>
    <source>
        <strain evidence="1 2">RN42</strain>
    </source>
</reference>
<protein>
    <recommendedName>
        <fullName evidence="3">F-box domain-containing protein</fullName>
    </recommendedName>
</protein>
<evidence type="ECO:0008006" key="3">
    <source>
        <dbReference type="Google" id="ProtNLM"/>
    </source>
</evidence>
<evidence type="ECO:0000313" key="2">
    <source>
        <dbReference type="Proteomes" id="UP000275078"/>
    </source>
</evidence>
<keyword evidence="2" id="KW-1185">Reference proteome</keyword>
<dbReference type="AlphaFoldDB" id="A0A3N4I5W3"/>
<sequence length="234" mass="26784">MTDTITSPSSTLPTDKASPLLSLPTELIHDICIRVDDPRTYLALGAANRRLLAIARTRHTRVQFAKHWFSSNCNGVSAPSTIEYIARFIRRHCRAPYLCRRRGVSRACTSGSRYIWEAPFSLSGIDLLDPSDLHGSHWNKMTPSSWGPERLKAHLQMLAGASGDTPMPYLKDLILDVEDVLTGWTLLEFWQSDAQTRILRGYYCDWASWRNTDYCQCGKEFSTKYRILYEVRDF</sequence>